<dbReference type="eggNOG" id="COG2919">
    <property type="taxonomic scope" value="Bacteria"/>
</dbReference>
<reference evidence="3 4" key="1">
    <citation type="submission" date="2014-06" db="EMBL/GenBank/DDBJ databases">
        <title>Saccharopolyspora rectivirgula DSM-43113 Genome sequencing.</title>
        <authorList>
            <person name="Barrera C."/>
            <person name="Millon L."/>
            <person name="Rognon B."/>
            <person name="Zaugg C."/>
            <person name="Monod M."/>
        </authorList>
    </citation>
    <scope>NUCLEOTIDE SEQUENCE [LARGE SCALE GENOMIC DNA]</scope>
    <source>
        <strain evidence="3 4">DSM 43113</strain>
    </source>
</reference>
<dbReference type="OrthoDB" id="5187715at2"/>
<feature type="coiled-coil region" evidence="1">
    <location>
        <begin position="94"/>
        <end position="128"/>
    </location>
</feature>
<dbReference type="EMBL" id="JNVU01000012">
    <property type="protein sequence ID" value="KEI45638.1"/>
    <property type="molecule type" value="Genomic_DNA"/>
</dbReference>
<dbReference type="Proteomes" id="UP000031419">
    <property type="component" value="Unassembled WGS sequence"/>
</dbReference>
<feature type="region of interest" description="Disordered" evidence="2">
    <location>
        <begin position="1"/>
        <end position="61"/>
    </location>
</feature>
<dbReference type="STRING" id="28042.GU90_04220"/>
<feature type="compositionally biased region" description="Low complexity" evidence="2">
    <location>
        <begin position="21"/>
        <end position="36"/>
    </location>
</feature>
<evidence type="ECO:0000256" key="1">
    <source>
        <dbReference type="SAM" id="Coils"/>
    </source>
</evidence>
<proteinExistence type="predicted"/>
<name>A0A073B0Y3_9PSEU</name>
<protein>
    <submittedName>
        <fullName evidence="3">Septum formation initiator</fullName>
    </submittedName>
</protein>
<dbReference type="InterPro" id="IPR007060">
    <property type="entry name" value="FtsL/DivIC"/>
</dbReference>
<evidence type="ECO:0000313" key="4">
    <source>
        <dbReference type="Proteomes" id="UP000031419"/>
    </source>
</evidence>
<keyword evidence="1" id="KW-0175">Coiled coil</keyword>
<sequence length="186" mass="20748">MPVGRASPNRGRRGRREESSAGRPGARARRTGTAAKTKVRKPGRQSTARPRTKANRARASTAGAFQLSSTRRAAVLATVVCAMALSISVPLRTYLSQQAELDEQRQRQEQLLREVEQLEQRKRELNDPAHVEAEARERLGYVRPGETPYIVELPDTSPEAPERPRPAAGDVPWYEELWNSLLGKES</sequence>
<dbReference type="RefSeq" id="WP_029721767.1">
    <property type="nucleotide sequence ID" value="NZ_JAJUIW010000013.1"/>
</dbReference>
<comment type="caution">
    <text evidence="3">The sequence shown here is derived from an EMBL/GenBank/DDBJ whole genome shotgun (WGS) entry which is preliminary data.</text>
</comment>
<accession>A0A073B0Y3</accession>
<evidence type="ECO:0000313" key="3">
    <source>
        <dbReference type="EMBL" id="KEI45638.1"/>
    </source>
</evidence>
<evidence type="ECO:0000256" key="2">
    <source>
        <dbReference type="SAM" id="MobiDB-lite"/>
    </source>
</evidence>
<dbReference type="Pfam" id="PF04977">
    <property type="entry name" value="DivIC"/>
    <property type="match status" value="1"/>
</dbReference>
<dbReference type="AlphaFoldDB" id="A0A073B0Y3"/>
<gene>
    <name evidence="3" type="ORF">GU90_04220</name>
</gene>
<feature type="region of interest" description="Disordered" evidence="2">
    <location>
        <begin position="147"/>
        <end position="169"/>
    </location>
</feature>
<organism evidence="3 4">
    <name type="scientific">Saccharopolyspora rectivirgula</name>
    <dbReference type="NCBI Taxonomy" id="28042"/>
    <lineage>
        <taxon>Bacteria</taxon>
        <taxon>Bacillati</taxon>
        <taxon>Actinomycetota</taxon>
        <taxon>Actinomycetes</taxon>
        <taxon>Pseudonocardiales</taxon>
        <taxon>Pseudonocardiaceae</taxon>
        <taxon>Saccharopolyspora</taxon>
    </lineage>
</organism>
<keyword evidence="4" id="KW-1185">Reference proteome</keyword>